<keyword evidence="1" id="KW-0732">Signal</keyword>
<dbReference type="Proteomes" id="UP001225378">
    <property type="component" value="Chromosome"/>
</dbReference>
<keyword evidence="3" id="KW-1185">Reference proteome</keyword>
<evidence type="ECO:0000313" key="3">
    <source>
        <dbReference type="Proteomes" id="UP001225378"/>
    </source>
</evidence>
<reference evidence="2 3" key="1">
    <citation type="journal article" date="2024" name="Microbiology">
        <title>Methylomarinum rosea sp. nov., a novel halophilic methanotrophic bacterium from the hypersaline Lake Elton.</title>
        <authorList>
            <person name="Suleimanov R.Z."/>
            <person name="Oshkin I.Y."/>
            <person name="Danilova O.V."/>
            <person name="Suzina N.E."/>
            <person name="Dedysh S.N."/>
        </authorList>
    </citation>
    <scope>NUCLEOTIDE SEQUENCE [LARGE SCALE GENOMIC DNA]</scope>
    <source>
        <strain evidence="2 3">Ch1-1</strain>
    </source>
</reference>
<evidence type="ECO:0000313" key="2">
    <source>
        <dbReference type="EMBL" id="XBS21586.1"/>
    </source>
</evidence>
<proteinExistence type="predicted"/>
<evidence type="ECO:0000256" key="1">
    <source>
        <dbReference type="SAM" id="SignalP"/>
    </source>
</evidence>
<dbReference type="AlphaFoldDB" id="A0AAU7NX37"/>
<feature type="signal peptide" evidence="1">
    <location>
        <begin position="1"/>
        <end position="19"/>
    </location>
</feature>
<dbReference type="KEGG" id="mech:Q9L42_005540"/>
<feature type="chain" id="PRO_5043504396" evidence="1">
    <location>
        <begin position="20"/>
        <end position="111"/>
    </location>
</feature>
<dbReference type="EMBL" id="CP157743">
    <property type="protein sequence ID" value="XBS21586.1"/>
    <property type="molecule type" value="Genomic_DNA"/>
</dbReference>
<name>A0AAU7NX37_9GAMM</name>
<protein>
    <submittedName>
        <fullName evidence="2">Uncharacterized protein</fullName>
    </submittedName>
</protein>
<dbReference type="RefSeq" id="WP_305909426.1">
    <property type="nucleotide sequence ID" value="NZ_CP157743.1"/>
</dbReference>
<sequence>MRMRKAFIVALFLPLRVAAWEDDAVLSFISRVNPILLAQRHVSEAYARPDAVTWALRNTSLSGRLGFGGTDFRDDPYTVFGGLQINIPLSSIQEEREQSLKLVAVKHSGSE</sequence>
<organism evidence="2 3">
    <name type="scientific">Methylomarinum roseum</name>
    <dbReference type="NCBI Taxonomy" id="3067653"/>
    <lineage>
        <taxon>Bacteria</taxon>
        <taxon>Pseudomonadati</taxon>
        <taxon>Pseudomonadota</taxon>
        <taxon>Gammaproteobacteria</taxon>
        <taxon>Methylococcales</taxon>
        <taxon>Methylococcaceae</taxon>
        <taxon>Methylomarinum</taxon>
    </lineage>
</organism>
<accession>A0AAU7NX37</accession>
<gene>
    <name evidence="2" type="ORF">Q9L42_005540</name>
</gene>